<sequence>MSSPSRFERIQHTVLTKAVSLVMAPPNERREFHQFPMTVDRVVDLAPNLRRITFHAPGFHTFGLTGPDEYFGLLIPPRHGAALAMPDADRLNVRQAIRGISPDERPELRWYTVRALRADVGEIDVDFVLHGDTGPASRWAGAALPGAVAGFRAGTSTYRPRTGAGLRLLAADETALPALSSILESLPHDDVDVRAFVELPAADYRQPVDSPIPVTWLYRGSDAPGSRLLDAVRDIPLDGLGYAWACGESALATGLRRHLVKERGVDRRRIMFSGYWRLGRSRE</sequence>
<dbReference type="Gene3D" id="2.40.30.10">
    <property type="entry name" value="Translation factors"/>
    <property type="match status" value="1"/>
</dbReference>
<organism evidence="2 3">
    <name type="scientific">Actinoalloteichus fjordicus</name>
    <dbReference type="NCBI Taxonomy" id="1612552"/>
    <lineage>
        <taxon>Bacteria</taxon>
        <taxon>Bacillati</taxon>
        <taxon>Actinomycetota</taxon>
        <taxon>Actinomycetes</taxon>
        <taxon>Pseudonocardiales</taxon>
        <taxon>Pseudonocardiaceae</taxon>
        <taxon>Actinoalloteichus</taxon>
    </lineage>
</organism>
<reference evidence="3" key="1">
    <citation type="submission" date="2016-06" db="EMBL/GenBank/DDBJ databases">
        <title>Complete genome sequence of Actinoalloteichus fjordicus DSM 46855 (=ADI127-17), type strain of the new species Actinoalloteichus fjordicus.</title>
        <authorList>
            <person name="Ruckert C."/>
            <person name="Nouioui I."/>
            <person name="Willmese J."/>
            <person name="van Wezel G."/>
            <person name="Klenk H.-P."/>
            <person name="Kalinowski J."/>
            <person name="Zotchev S.B."/>
        </authorList>
    </citation>
    <scope>NUCLEOTIDE SEQUENCE [LARGE SCALE GENOMIC DNA]</scope>
    <source>
        <strain evidence="3">ADI127-7</strain>
    </source>
</reference>
<dbReference type="Proteomes" id="UP000185511">
    <property type="component" value="Chromosome"/>
</dbReference>
<dbReference type="InterPro" id="IPR017927">
    <property type="entry name" value="FAD-bd_FR_type"/>
</dbReference>
<evidence type="ECO:0000313" key="3">
    <source>
        <dbReference type="Proteomes" id="UP000185511"/>
    </source>
</evidence>
<accession>A0AAC9PTP7</accession>
<proteinExistence type="predicted"/>
<dbReference type="EMBL" id="CP016076">
    <property type="protein sequence ID" value="APU16116.1"/>
    <property type="molecule type" value="Genomic_DNA"/>
</dbReference>
<dbReference type="Pfam" id="PF08021">
    <property type="entry name" value="FAD_binding_9"/>
    <property type="match status" value="1"/>
</dbReference>
<dbReference type="Pfam" id="PF04954">
    <property type="entry name" value="SIP"/>
    <property type="match status" value="1"/>
</dbReference>
<dbReference type="PANTHER" id="PTHR30157:SF0">
    <property type="entry name" value="NADPH-DEPENDENT FERRIC-CHELATE REDUCTASE"/>
    <property type="match status" value="1"/>
</dbReference>
<dbReference type="RefSeq" id="WP_157442298.1">
    <property type="nucleotide sequence ID" value="NZ_CP016076.1"/>
</dbReference>
<dbReference type="InterPro" id="IPR039261">
    <property type="entry name" value="FNR_nucleotide-bd"/>
</dbReference>
<keyword evidence="3" id="KW-1185">Reference proteome</keyword>
<dbReference type="InterPro" id="IPR039374">
    <property type="entry name" value="SIP_fam"/>
</dbReference>
<dbReference type="KEGG" id="acad:UA74_20455"/>
<evidence type="ECO:0000259" key="1">
    <source>
        <dbReference type="PROSITE" id="PS51384"/>
    </source>
</evidence>
<protein>
    <submittedName>
        <fullName evidence="2">Siderophore-interacting protein</fullName>
    </submittedName>
</protein>
<dbReference type="InterPro" id="IPR007037">
    <property type="entry name" value="SIP_rossman_dom"/>
</dbReference>
<feature type="domain" description="FAD-binding FR-type" evidence="1">
    <location>
        <begin position="32"/>
        <end position="161"/>
    </location>
</feature>
<dbReference type="PANTHER" id="PTHR30157">
    <property type="entry name" value="FERRIC REDUCTASE, NADPH-DEPENDENT"/>
    <property type="match status" value="1"/>
</dbReference>
<name>A0AAC9PTP7_9PSEU</name>
<gene>
    <name evidence="2" type="ORF">UA74_20455</name>
</gene>
<dbReference type="InterPro" id="IPR013113">
    <property type="entry name" value="SIP_FAD-bd"/>
</dbReference>
<dbReference type="PROSITE" id="PS51384">
    <property type="entry name" value="FAD_FR"/>
    <property type="match status" value="1"/>
</dbReference>
<dbReference type="CDD" id="cd06193">
    <property type="entry name" value="siderophore_interacting"/>
    <property type="match status" value="1"/>
</dbReference>
<dbReference type="Gene3D" id="3.40.50.80">
    <property type="entry name" value="Nucleotide-binding domain of ferredoxin-NADP reductase (FNR) module"/>
    <property type="match status" value="1"/>
</dbReference>
<dbReference type="InterPro" id="IPR017938">
    <property type="entry name" value="Riboflavin_synthase-like_b-brl"/>
</dbReference>
<evidence type="ECO:0000313" key="2">
    <source>
        <dbReference type="EMBL" id="APU16116.1"/>
    </source>
</evidence>
<dbReference type="SUPFAM" id="SSF63380">
    <property type="entry name" value="Riboflavin synthase domain-like"/>
    <property type="match status" value="1"/>
</dbReference>
<dbReference type="GO" id="GO:0016491">
    <property type="term" value="F:oxidoreductase activity"/>
    <property type="evidence" value="ECO:0007669"/>
    <property type="project" value="InterPro"/>
</dbReference>
<dbReference type="AlphaFoldDB" id="A0AAC9PTP7"/>